<dbReference type="PANTHER" id="PTHR46967">
    <property type="entry name" value="INSULIN-LIKE GROWTH FACTOR BINDING PROTEIN,N-TERMINAL"/>
    <property type="match status" value="1"/>
</dbReference>
<feature type="transmembrane region" description="Helical" evidence="3">
    <location>
        <begin position="1433"/>
        <end position="1452"/>
    </location>
</feature>
<keyword evidence="6" id="KW-1185">Reference proteome</keyword>
<evidence type="ECO:0000256" key="1">
    <source>
        <dbReference type="PROSITE-ProRule" id="PRU00206"/>
    </source>
</evidence>
<evidence type="ECO:0000256" key="2">
    <source>
        <dbReference type="SAM" id="MobiDB-lite"/>
    </source>
</evidence>
<dbReference type="InterPro" id="IPR009030">
    <property type="entry name" value="Growth_fac_rcpt_cys_sf"/>
</dbReference>
<evidence type="ECO:0000313" key="5">
    <source>
        <dbReference type="EMBL" id="GMI41641.1"/>
    </source>
</evidence>
<keyword evidence="1" id="KW-1015">Disulfide bond</keyword>
<evidence type="ECO:0000259" key="4">
    <source>
        <dbReference type="PROSITE" id="PS50050"/>
    </source>
</evidence>
<keyword evidence="3" id="KW-0472">Membrane</keyword>
<evidence type="ECO:0000256" key="3">
    <source>
        <dbReference type="SAM" id="Phobius"/>
    </source>
</evidence>
<feature type="region of interest" description="Disordered" evidence="2">
    <location>
        <begin position="1766"/>
        <end position="1810"/>
    </location>
</feature>
<feature type="disulfide bond" evidence="1">
    <location>
        <begin position="1208"/>
        <end position="1226"/>
    </location>
</feature>
<feature type="transmembrane region" description="Helical" evidence="3">
    <location>
        <begin position="1686"/>
        <end position="1705"/>
    </location>
</feature>
<dbReference type="Pfam" id="PF07699">
    <property type="entry name" value="Ephrin_rec_like"/>
    <property type="match status" value="1"/>
</dbReference>
<dbReference type="PANTHER" id="PTHR46967:SF2">
    <property type="entry name" value="SUSHI, VON WILLEBRAND FACTOR TYPE A, EGF AND PENTRAXIN DOMAIN-CONTAINING PROTEIN 1-LIKE"/>
    <property type="match status" value="1"/>
</dbReference>
<name>A0A9W7LAC1_9STRA</name>
<dbReference type="InterPro" id="IPR011641">
    <property type="entry name" value="Tyr-kin_ephrin_A/B_rcpt-like"/>
</dbReference>
<evidence type="ECO:0000313" key="6">
    <source>
        <dbReference type="Proteomes" id="UP001165065"/>
    </source>
</evidence>
<feature type="transmembrane region" description="Helical" evidence="3">
    <location>
        <begin position="1464"/>
        <end position="1484"/>
    </location>
</feature>
<gene>
    <name evidence="5" type="ORF">TrCOL_g13299</name>
</gene>
<proteinExistence type="predicted"/>
<dbReference type="SMART" id="SM01411">
    <property type="entry name" value="Ephrin_rec_like"/>
    <property type="match status" value="14"/>
</dbReference>
<feature type="transmembrane region" description="Helical" evidence="3">
    <location>
        <begin position="1563"/>
        <end position="1584"/>
    </location>
</feature>
<sequence>MMLCSLLIASAIAIDYDITSQPQLFLHVDSSSSIIDYTMTSNNIILATGTYLPESRHDSFTIFDIQHDYIALDSGKTQAVTCEVVNPEYCVLDGTNKYRIATVRSSSYAEFTGIKFTGGNAISTTSMVTSTDYQGSNGGALLVRDSYCTLRVCNFVSNSAVYRGGAIYILVGGSRILLYGVSFDSNQCDTTDCGNDIYGLAGFITDMTSTSPSGCTSIGSKFLAAPSAGTPLSIGGSGSGVFNPVAPTSMYCSATCEAGKYVDPKLRNSCLSNPPGSYSSIEGTAYTICQAGKYGIVTNSNSAGDCLVCPKGRYSDGLRLTGSCFVCGAGTYNDDDASSASSHSSCQTCPAGKSLTDAGTDASLHDNVDDCDVICSAGRYSDGVETTGCVDCPIGKYLYDASMPDFHNELGDCQSCGQGTVTSSPGSVLCTGCPEAATGTANDHSSCIYDAAPSSTGISTLSTLSSSDTLRLSSGSYEGVGADALIGLTIPISIICTNEDQSCILSGSNTREVIRYSSASGKLALRSLTITQGRSFGIHVSGVGTVDIIGCLISNNFNSAGDFFGTSNGGSGVRLTTDDSSLNLFGTTFFGNEYEESHMPFNGVSDISNTAEAIIEVFSTCPGEGFASTAVKGAILQGSITSEIANAFSYSCSQCPSGSYRTHSDGDCVMCPSGTTNSGANAASQIDCPTTCQPGKYANIDGGSSVCTDCDSAAFIKKYSSEWGALSCNDCPSPAFTTNFPATRCYDRASPLECEEIGFGVDVLGESCIQCPKGRYNGVSGSSATCEDCPAGKTTVGVGSTSISSCELCEPGKYRSVSDPVSDCISCPKGKFGDPSLSGSDNLQNCEECSFGKFRKEGDGLTSCSSCQAGRFHMSSGSFSQGDCFYCNQGETSNTDNDGCAMCSAGTYNPTPGGNCINCDAGKYSGAEGGTSSNVCEPCAAGKSTNDITGLMSESGCQDCTPGKAAPSTGYASCAVCVPGTAAGGYGSVNCAQCAQGTFSNQLSALSCETCAEGTYNDQAGSVSCVPCVGGKYLNAEKTCKDCEDGKYSNPGATECTDCDHTAGWVKADRSGVENCPANHFSIGASDLCTPCESGHSEEGSSSCIATPPGHYWDGESDLPCPAGTFSSSGSAGSCTPCNGEGEYSEGGASFCSTNPAGTKVKADRSGVENCPANHFSIGSTGSCTPCVLGSNYQDAPGAATCKPCSFCGLGSKVATSCTLTSDAVCDSCPPGYASLGGKDTCGACDASREYSDEVGQPVCSLSSPGTMPNPDHTGVVPCPIGTDLNGCLCPVNTFLTLLGERCVPIPPGVEKGIEGMKLGTLVIEPGFWRTSNTSSDVRPCPIEEACVGTKMKNSTDTCREGHRGPYCSLCSPGLASDTFGMCQVCTSRGLMFSGIVGFVCLVFLVLLKVFLDKFVFKGNRRKKQSFKTGLKTLFISFQIMAQMPSTVPAIVLPSNYKESLKTIQFVNFDFVNFAHVGCVVDWWNMNYNILSLTSVPILLCLLLSCFGLTPAVVPITFLVLPTATTAIFKVFACDELDDGLSYLHADYSVRCGTPGHRAWEAYGYAMILVYPVGVLGAYAALLWRNREVIKGRDYPDVNEVDGGGGKQDGGDEGAAGSIKFLYDSYKPAFWWFEIFETARRLAMTGLLSAIAPGTDLQLGAGIVMSVLSVGVYAGLKPFCEGKDNALAVVTSGEIFLALLTALIMKHNKGKDEGRQEEGVGALLILLMCGCVIFMLGAVFMEVAIDIDGKASENRLALGALRAGMTSKGGGGGSKSWFGLSSKKRMGVSGSSKTDGSNQPEPTMGGVYGQESSGAIGASIEMTDNPLSKSPPRPPTVWYEYEDEGSGSKYYESSLEGKVQWELPEGNVRIIKGSEA</sequence>
<dbReference type="PROSITE" id="PS00652">
    <property type="entry name" value="TNFR_NGFR_1"/>
    <property type="match status" value="1"/>
</dbReference>
<accession>A0A9W7LAC1</accession>
<protein>
    <recommendedName>
        <fullName evidence="4">TNFR-Cys domain-containing protein</fullName>
    </recommendedName>
</protein>
<feature type="transmembrane region" description="Helical" evidence="3">
    <location>
        <begin position="1720"/>
        <end position="1745"/>
    </location>
</feature>
<dbReference type="InterPro" id="IPR011050">
    <property type="entry name" value="Pectin_lyase_fold/virulence"/>
</dbReference>
<dbReference type="Proteomes" id="UP001165065">
    <property type="component" value="Unassembled WGS sequence"/>
</dbReference>
<comment type="caution">
    <text evidence="5">The sequence shown here is derived from an EMBL/GenBank/DDBJ whole genome shotgun (WGS) entry which is preliminary data.</text>
</comment>
<feature type="disulfide bond" evidence="1">
    <location>
        <begin position="1205"/>
        <end position="1218"/>
    </location>
</feature>
<dbReference type="PROSITE" id="PS50050">
    <property type="entry name" value="TNFR_NGFR_2"/>
    <property type="match status" value="1"/>
</dbReference>
<dbReference type="Gene3D" id="2.10.50.10">
    <property type="entry name" value="Tumor Necrosis Factor Receptor, subunit A, domain 2"/>
    <property type="match status" value="4"/>
</dbReference>
<feature type="transmembrane region" description="Helical" evidence="3">
    <location>
        <begin position="1391"/>
        <end position="1412"/>
    </location>
</feature>
<keyword evidence="3" id="KW-0812">Transmembrane</keyword>
<dbReference type="SUPFAM" id="SSF51126">
    <property type="entry name" value="Pectin lyase-like"/>
    <property type="match status" value="1"/>
</dbReference>
<dbReference type="OrthoDB" id="202828at2759"/>
<feature type="disulfide bond" evidence="1">
    <location>
        <begin position="1187"/>
        <end position="1202"/>
    </location>
</feature>
<dbReference type="EMBL" id="BRYA01001317">
    <property type="protein sequence ID" value="GMI41641.1"/>
    <property type="molecule type" value="Genomic_DNA"/>
</dbReference>
<feature type="transmembrane region" description="Helical" evidence="3">
    <location>
        <begin position="1496"/>
        <end position="1521"/>
    </location>
</feature>
<reference evidence="6" key="1">
    <citation type="journal article" date="2023" name="Commun. Biol.">
        <title>Genome analysis of Parmales, the sister group of diatoms, reveals the evolutionary specialization of diatoms from phago-mixotrophs to photoautotrophs.</title>
        <authorList>
            <person name="Ban H."/>
            <person name="Sato S."/>
            <person name="Yoshikawa S."/>
            <person name="Yamada K."/>
            <person name="Nakamura Y."/>
            <person name="Ichinomiya M."/>
            <person name="Sato N."/>
            <person name="Blanc-Mathieu R."/>
            <person name="Endo H."/>
            <person name="Kuwata A."/>
            <person name="Ogata H."/>
        </authorList>
    </citation>
    <scope>NUCLEOTIDE SEQUENCE [LARGE SCALE GENOMIC DNA]</scope>
</reference>
<feature type="transmembrane region" description="Helical" evidence="3">
    <location>
        <begin position="1657"/>
        <end position="1674"/>
    </location>
</feature>
<feature type="compositionally biased region" description="Polar residues" evidence="2">
    <location>
        <begin position="1789"/>
        <end position="1801"/>
    </location>
</feature>
<organism evidence="5 6">
    <name type="scientific">Triparma columacea</name>
    <dbReference type="NCBI Taxonomy" id="722753"/>
    <lineage>
        <taxon>Eukaryota</taxon>
        <taxon>Sar</taxon>
        <taxon>Stramenopiles</taxon>
        <taxon>Ochrophyta</taxon>
        <taxon>Bolidophyceae</taxon>
        <taxon>Parmales</taxon>
        <taxon>Triparmaceae</taxon>
        <taxon>Triparma</taxon>
    </lineage>
</organism>
<dbReference type="SUPFAM" id="SSF57184">
    <property type="entry name" value="Growth factor receptor domain"/>
    <property type="match status" value="5"/>
</dbReference>
<keyword evidence="3" id="KW-1133">Transmembrane helix</keyword>
<dbReference type="InterPro" id="IPR001368">
    <property type="entry name" value="TNFR/NGFR_Cys_rich_reg"/>
</dbReference>
<feature type="repeat" description="TNFR-Cys" evidence="1">
    <location>
        <begin position="1186"/>
        <end position="1226"/>
    </location>
</feature>
<feature type="domain" description="TNFR-Cys" evidence="4">
    <location>
        <begin position="1186"/>
        <end position="1226"/>
    </location>
</feature>
<dbReference type="SMART" id="SM00208">
    <property type="entry name" value="TNFR"/>
    <property type="match status" value="4"/>
</dbReference>